<dbReference type="AlphaFoldDB" id="A0A8G0ZTE1"/>
<evidence type="ECO:0000313" key="3">
    <source>
        <dbReference type="Proteomes" id="UP000826300"/>
    </source>
</evidence>
<keyword evidence="3" id="KW-1185">Reference proteome</keyword>
<dbReference type="KEGG" id="nsm:JO391_10950"/>
<dbReference type="Proteomes" id="UP000826300">
    <property type="component" value="Chromosome"/>
</dbReference>
<sequence>MRAFLVTALLGAASLAAPAHAWVASNGFVVQPIDALHFQVNSRGRLGPSNAWCAAGDYVIKNLGLPYPTMIWRASPPPQAGGAPIVFTLDPSDRHYDTGLAQIGNKSGGVSASLAQQLCWVSGSRGYRD</sequence>
<evidence type="ECO:0000313" key="2">
    <source>
        <dbReference type="EMBL" id="QYZ68310.1"/>
    </source>
</evidence>
<dbReference type="RefSeq" id="WP_220660534.1">
    <property type="nucleotide sequence ID" value="NZ_CP069370.1"/>
</dbReference>
<keyword evidence="1" id="KW-0732">Signal</keyword>
<reference evidence="2" key="1">
    <citation type="submission" date="2021-02" db="EMBL/GenBank/DDBJ databases">
        <title>Rhodobacter shimadae sp. nov., an aerobic anoxygenic phototrophic bacterium isolated from a hot spring.</title>
        <authorList>
            <person name="Muramatsu S."/>
            <person name="Haruta S."/>
            <person name="Hirose S."/>
            <person name="Hanada S."/>
        </authorList>
    </citation>
    <scope>NUCLEOTIDE SEQUENCE</scope>
    <source>
        <strain evidence="2">N10</strain>
    </source>
</reference>
<dbReference type="EMBL" id="CP069370">
    <property type="protein sequence ID" value="QYZ68310.1"/>
    <property type="molecule type" value="Genomic_DNA"/>
</dbReference>
<evidence type="ECO:0000256" key="1">
    <source>
        <dbReference type="SAM" id="SignalP"/>
    </source>
</evidence>
<proteinExistence type="predicted"/>
<protein>
    <submittedName>
        <fullName evidence="2">Uncharacterized protein</fullName>
    </submittedName>
</protein>
<accession>A0A8G0ZTE1</accession>
<gene>
    <name evidence="2" type="ORF">JO391_10950</name>
</gene>
<feature type="chain" id="PRO_5034155726" evidence="1">
    <location>
        <begin position="22"/>
        <end position="129"/>
    </location>
</feature>
<feature type="signal peptide" evidence="1">
    <location>
        <begin position="1"/>
        <end position="21"/>
    </location>
</feature>
<name>A0A8G0ZTE1_9RHOB</name>
<organism evidence="2 3">
    <name type="scientific">Neotabrizicola shimadae</name>
    <dbReference type="NCBI Taxonomy" id="2807096"/>
    <lineage>
        <taxon>Bacteria</taxon>
        <taxon>Pseudomonadati</taxon>
        <taxon>Pseudomonadota</taxon>
        <taxon>Alphaproteobacteria</taxon>
        <taxon>Rhodobacterales</taxon>
        <taxon>Paracoccaceae</taxon>
        <taxon>Neotabrizicola</taxon>
    </lineage>
</organism>